<dbReference type="GO" id="GO:0004252">
    <property type="term" value="F:serine-type endopeptidase activity"/>
    <property type="evidence" value="ECO:0007669"/>
    <property type="project" value="InterPro"/>
</dbReference>
<dbReference type="CDD" id="cd06779">
    <property type="entry name" value="cpPDZ_Deg_HtrA-like"/>
    <property type="match status" value="1"/>
</dbReference>
<dbReference type="PANTHER" id="PTHR43343">
    <property type="entry name" value="PEPTIDASE S12"/>
    <property type="match status" value="1"/>
</dbReference>
<dbReference type="Proteomes" id="UP000177199">
    <property type="component" value="Unassembled WGS sequence"/>
</dbReference>
<gene>
    <name evidence="4" type="ORF">A3F29_03405</name>
</gene>
<dbReference type="Gene3D" id="2.40.10.120">
    <property type="match status" value="1"/>
</dbReference>
<comment type="caution">
    <text evidence="4">The sequence shown here is derived from an EMBL/GenBank/DDBJ whole genome shotgun (WGS) entry which is preliminary data.</text>
</comment>
<dbReference type="PRINTS" id="PR00834">
    <property type="entry name" value="PROTEASES2C"/>
</dbReference>
<keyword evidence="2" id="KW-0378">Hydrolase</keyword>
<dbReference type="SUPFAM" id="SSF50494">
    <property type="entry name" value="Trypsin-like serine proteases"/>
    <property type="match status" value="1"/>
</dbReference>
<dbReference type="AlphaFoldDB" id="A0A1F7HGC9"/>
<reference evidence="4 5" key="1">
    <citation type="journal article" date="2016" name="Nat. Commun.">
        <title>Thousands of microbial genomes shed light on interconnected biogeochemical processes in an aquifer system.</title>
        <authorList>
            <person name="Anantharaman K."/>
            <person name="Brown C.T."/>
            <person name="Hug L.A."/>
            <person name="Sharon I."/>
            <person name="Castelle C.J."/>
            <person name="Probst A.J."/>
            <person name="Thomas B.C."/>
            <person name="Singh A."/>
            <person name="Wilkins M.J."/>
            <person name="Karaoz U."/>
            <person name="Brodie E.L."/>
            <person name="Williams K.H."/>
            <person name="Hubbard S.S."/>
            <person name="Banfield J.F."/>
        </authorList>
    </citation>
    <scope>NUCLEOTIDE SEQUENCE [LARGE SCALE GENOMIC DNA]</scope>
</reference>
<dbReference type="InterPro" id="IPR051201">
    <property type="entry name" value="Chloro_Bact_Ser_Proteases"/>
</dbReference>
<dbReference type="SUPFAM" id="SSF50156">
    <property type="entry name" value="PDZ domain-like"/>
    <property type="match status" value="1"/>
</dbReference>
<evidence type="ECO:0000313" key="5">
    <source>
        <dbReference type="Proteomes" id="UP000177199"/>
    </source>
</evidence>
<evidence type="ECO:0000256" key="1">
    <source>
        <dbReference type="ARBA" id="ARBA00022670"/>
    </source>
</evidence>
<dbReference type="EMBL" id="MFZV01000053">
    <property type="protein sequence ID" value="OGK30044.1"/>
    <property type="molecule type" value="Genomic_DNA"/>
</dbReference>
<dbReference type="GO" id="GO:0006508">
    <property type="term" value="P:proteolysis"/>
    <property type="evidence" value="ECO:0007669"/>
    <property type="project" value="UniProtKB-KW"/>
</dbReference>
<dbReference type="PROSITE" id="PS50106">
    <property type="entry name" value="PDZ"/>
    <property type="match status" value="1"/>
</dbReference>
<evidence type="ECO:0000313" key="4">
    <source>
        <dbReference type="EMBL" id="OGK30044.1"/>
    </source>
</evidence>
<proteinExistence type="predicted"/>
<feature type="domain" description="PDZ" evidence="3">
    <location>
        <begin position="274"/>
        <end position="370"/>
    </location>
</feature>
<dbReference type="InterPro" id="IPR001940">
    <property type="entry name" value="Peptidase_S1C"/>
</dbReference>
<dbReference type="InterPro" id="IPR009003">
    <property type="entry name" value="Peptidase_S1_PA"/>
</dbReference>
<organism evidence="4 5">
    <name type="scientific">Candidatus Roizmanbacteria bacterium RIFCSPHIGHO2_12_FULL_33_9</name>
    <dbReference type="NCBI Taxonomy" id="1802045"/>
    <lineage>
        <taxon>Bacteria</taxon>
        <taxon>Candidatus Roizmaniibacteriota</taxon>
    </lineage>
</organism>
<keyword evidence="1" id="KW-0645">Protease</keyword>
<dbReference type="Pfam" id="PF13365">
    <property type="entry name" value="Trypsin_2"/>
    <property type="match status" value="1"/>
</dbReference>
<accession>A0A1F7HGC9</accession>
<dbReference type="Gene3D" id="2.30.42.10">
    <property type="match status" value="1"/>
</dbReference>
<dbReference type="InterPro" id="IPR036034">
    <property type="entry name" value="PDZ_sf"/>
</dbReference>
<dbReference type="Pfam" id="PF13180">
    <property type="entry name" value="PDZ_2"/>
    <property type="match status" value="1"/>
</dbReference>
<evidence type="ECO:0000256" key="2">
    <source>
        <dbReference type="ARBA" id="ARBA00022801"/>
    </source>
</evidence>
<dbReference type="PANTHER" id="PTHR43343:SF3">
    <property type="entry name" value="PROTEASE DO-LIKE 8, CHLOROPLASTIC"/>
    <property type="match status" value="1"/>
</dbReference>
<protein>
    <recommendedName>
        <fullName evidence="3">PDZ domain-containing protein</fullName>
    </recommendedName>
</protein>
<name>A0A1F7HGC9_9BACT</name>
<sequence length="383" mass="40925">MRKILYALAIIIVLLAIGQSLNLIPKISLEKYIKIPRSSVDLPRDNSDLFNSESTIIEVIEKSIPSVVTIGITKVETTKDRIQINPFNPVNPFETIQGTQTEVQQNIGSGFIVSSDGLIITNRHVVGDTEASYTVFTNDKKEYKVASIFRDPLNDLAILKINAKNLNPLELGDSSKLKLGQIAITIGTPLGEFANTVTSGIISGLGRGITAGSPYEAHVEKLDNVIQTDAAISPGNSGGPLLNSSGLVIGVNTALAAEGQNIGFAIPSNVVSELIGDFQKRGGTFERPILGVRYSIIDQETAKAENLVQGAYVASVIEGSSADEAGIQEEDIIISIDGEKISDKNQGSLAKIILDKKIGERVTIVLYRDGKTITVQAILKTAS</sequence>
<evidence type="ECO:0000259" key="3">
    <source>
        <dbReference type="PROSITE" id="PS50106"/>
    </source>
</evidence>
<dbReference type="SMART" id="SM00228">
    <property type="entry name" value="PDZ"/>
    <property type="match status" value="1"/>
</dbReference>
<dbReference type="InterPro" id="IPR001478">
    <property type="entry name" value="PDZ"/>
</dbReference>